<name>A0A5J4TG61_9EUKA</name>
<dbReference type="Proteomes" id="UP000324800">
    <property type="component" value="Unassembled WGS sequence"/>
</dbReference>
<gene>
    <name evidence="2" type="ORF">EZS28_047803</name>
</gene>
<dbReference type="AlphaFoldDB" id="A0A5J4TG61"/>
<dbReference type="EMBL" id="SNRW01032591">
    <property type="protein sequence ID" value="KAA6356670.1"/>
    <property type="molecule type" value="Genomic_DNA"/>
</dbReference>
<comment type="caution">
    <text evidence="2">The sequence shown here is derived from an EMBL/GenBank/DDBJ whole genome shotgun (WGS) entry which is preliminary data.</text>
</comment>
<proteinExistence type="predicted"/>
<evidence type="ECO:0000313" key="2">
    <source>
        <dbReference type="EMBL" id="KAA6356670.1"/>
    </source>
</evidence>
<sequence>MNQAQALKNLMENGTSIEYFNDGYIMKAKDKIKVDFDEDADDEYTRERSGCEAIYSQSEHKFQQTEQLYSDDEENDQIIVEKPVKTPKPTPQNRRRSTQSC</sequence>
<feature type="region of interest" description="Disordered" evidence="1">
    <location>
        <begin position="55"/>
        <end position="101"/>
    </location>
</feature>
<evidence type="ECO:0000313" key="3">
    <source>
        <dbReference type="Proteomes" id="UP000324800"/>
    </source>
</evidence>
<reference evidence="2 3" key="1">
    <citation type="submission" date="2019-03" db="EMBL/GenBank/DDBJ databases">
        <title>Single cell metagenomics reveals metabolic interactions within the superorganism composed of flagellate Streblomastix strix and complex community of Bacteroidetes bacteria on its surface.</title>
        <authorList>
            <person name="Treitli S.C."/>
            <person name="Kolisko M."/>
            <person name="Husnik F."/>
            <person name="Keeling P."/>
            <person name="Hampl V."/>
        </authorList>
    </citation>
    <scope>NUCLEOTIDE SEQUENCE [LARGE SCALE GENOMIC DNA]</scope>
    <source>
        <strain evidence="2">ST1C</strain>
    </source>
</reference>
<protein>
    <submittedName>
        <fullName evidence="2">Uncharacterized protein</fullName>
    </submittedName>
</protein>
<organism evidence="2 3">
    <name type="scientific">Streblomastix strix</name>
    <dbReference type="NCBI Taxonomy" id="222440"/>
    <lineage>
        <taxon>Eukaryota</taxon>
        <taxon>Metamonada</taxon>
        <taxon>Preaxostyla</taxon>
        <taxon>Oxymonadida</taxon>
        <taxon>Streblomastigidae</taxon>
        <taxon>Streblomastix</taxon>
    </lineage>
</organism>
<accession>A0A5J4TG61</accession>
<evidence type="ECO:0000256" key="1">
    <source>
        <dbReference type="SAM" id="MobiDB-lite"/>
    </source>
</evidence>